<dbReference type="InterPro" id="IPR014284">
    <property type="entry name" value="RNA_pol_sigma-70_dom"/>
</dbReference>
<keyword evidence="4" id="KW-0804">Transcription</keyword>
<accession>A0A402DS59</accession>
<dbReference type="InterPro" id="IPR013324">
    <property type="entry name" value="RNA_pol_sigma_r3/r4-like"/>
</dbReference>
<proteinExistence type="inferred from homology"/>
<feature type="region of interest" description="Disordered" evidence="5">
    <location>
        <begin position="207"/>
        <end position="237"/>
    </location>
</feature>
<keyword evidence="3" id="KW-0731">Sigma factor</keyword>
<dbReference type="PANTHER" id="PTHR43133:SF25">
    <property type="entry name" value="RNA POLYMERASE SIGMA FACTOR RFAY-RELATED"/>
    <property type="match status" value="1"/>
</dbReference>
<evidence type="ECO:0000313" key="9">
    <source>
        <dbReference type="Proteomes" id="UP000289954"/>
    </source>
</evidence>
<feature type="domain" description="RNA polymerase sigma-70 region 2" evidence="6">
    <location>
        <begin position="58"/>
        <end position="122"/>
    </location>
</feature>
<name>A0A402DS59_9CELL</name>
<feature type="compositionally biased region" description="Low complexity" evidence="5">
    <location>
        <begin position="19"/>
        <end position="34"/>
    </location>
</feature>
<comment type="caution">
    <text evidence="8">The sequence shown here is derived from an EMBL/GenBank/DDBJ whole genome shotgun (WGS) entry which is preliminary data.</text>
</comment>
<evidence type="ECO:0000256" key="4">
    <source>
        <dbReference type="ARBA" id="ARBA00023163"/>
    </source>
</evidence>
<evidence type="ECO:0000256" key="3">
    <source>
        <dbReference type="ARBA" id="ARBA00023082"/>
    </source>
</evidence>
<dbReference type="RefSeq" id="WP_246013275.1">
    <property type="nucleotide sequence ID" value="NZ_BIMR01000153.1"/>
</dbReference>
<dbReference type="PANTHER" id="PTHR43133">
    <property type="entry name" value="RNA POLYMERASE ECF-TYPE SIGMA FACTO"/>
    <property type="match status" value="1"/>
</dbReference>
<evidence type="ECO:0000313" key="8">
    <source>
        <dbReference type="EMBL" id="GCE76957.1"/>
    </source>
</evidence>
<comment type="similarity">
    <text evidence="1">Belongs to the sigma-70 factor family. ECF subfamily.</text>
</comment>
<evidence type="ECO:0000259" key="7">
    <source>
        <dbReference type="Pfam" id="PF08281"/>
    </source>
</evidence>
<dbReference type="InterPro" id="IPR036388">
    <property type="entry name" value="WH-like_DNA-bd_sf"/>
</dbReference>
<dbReference type="Proteomes" id="UP000289954">
    <property type="component" value="Unassembled WGS sequence"/>
</dbReference>
<dbReference type="SUPFAM" id="SSF88946">
    <property type="entry name" value="Sigma2 domain of RNA polymerase sigma factors"/>
    <property type="match status" value="1"/>
</dbReference>
<dbReference type="InterPro" id="IPR039425">
    <property type="entry name" value="RNA_pol_sigma-70-like"/>
</dbReference>
<gene>
    <name evidence="8" type="ORF">CBZ_20130</name>
</gene>
<dbReference type="CDD" id="cd06171">
    <property type="entry name" value="Sigma70_r4"/>
    <property type="match status" value="1"/>
</dbReference>
<dbReference type="Pfam" id="PF04542">
    <property type="entry name" value="Sigma70_r2"/>
    <property type="match status" value="1"/>
</dbReference>
<dbReference type="NCBIfam" id="TIGR02937">
    <property type="entry name" value="sigma70-ECF"/>
    <property type="match status" value="1"/>
</dbReference>
<evidence type="ECO:0000256" key="2">
    <source>
        <dbReference type="ARBA" id="ARBA00023015"/>
    </source>
</evidence>
<dbReference type="GO" id="GO:0016987">
    <property type="term" value="F:sigma factor activity"/>
    <property type="evidence" value="ECO:0007669"/>
    <property type="project" value="UniProtKB-KW"/>
</dbReference>
<dbReference type="GO" id="GO:0003677">
    <property type="term" value="F:DNA binding"/>
    <property type="evidence" value="ECO:0007669"/>
    <property type="project" value="InterPro"/>
</dbReference>
<dbReference type="EMBL" id="BIMR01000153">
    <property type="protein sequence ID" value="GCE76957.1"/>
    <property type="molecule type" value="Genomic_DNA"/>
</dbReference>
<dbReference type="Pfam" id="PF08281">
    <property type="entry name" value="Sigma70_r4_2"/>
    <property type="match status" value="1"/>
</dbReference>
<organism evidence="8 9">
    <name type="scientific">Cellulomonas biazotea</name>
    <dbReference type="NCBI Taxonomy" id="1709"/>
    <lineage>
        <taxon>Bacteria</taxon>
        <taxon>Bacillati</taxon>
        <taxon>Actinomycetota</taxon>
        <taxon>Actinomycetes</taxon>
        <taxon>Micrococcales</taxon>
        <taxon>Cellulomonadaceae</taxon>
        <taxon>Cellulomonas</taxon>
    </lineage>
</organism>
<dbReference type="GO" id="GO:0006352">
    <property type="term" value="P:DNA-templated transcription initiation"/>
    <property type="evidence" value="ECO:0007669"/>
    <property type="project" value="InterPro"/>
</dbReference>
<feature type="compositionally biased region" description="Low complexity" evidence="5">
    <location>
        <begin position="227"/>
        <end position="237"/>
    </location>
</feature>
<feature type="domain" description="RNA polymerase sigma factor 70 region 4 type 2" evidence="7">
    <location>
        <begin position="152"/>
        <end position="204"/>
    </location>
</feature>
<dbReference type="InterPro" id="IPR013325">
    <property type="entry name" value="RNA_pol_sigma_r2"/>
</dbReference>
<feature type="region of interest" description="Disordered" evidence="5">
    <location>
        <begin position="1"/>
        <end position="48"/>
    </location>
</feature>
<reference evidence="8 9" key="1">
    <citation type="submission" date="2019-01" db="EMBL/GenBank/DDBJ databases">
        <title>Draft genome sequence of Cellulomonas takizawaensis strain TKZ-21.</title>
        <authorList>
            <person name="Yamamura H."/>
            <person name="Hayashi T."/>
            <person name="Hamada M."/>
            <person name="Serisawa Y."/>
            <person name="Matsuyama K."/>
            <person name="Nakagawa Y."/>
            <person name="Otoguro M."/>
            <person name="Yanagida F."/>
            <person name="Hayakawa M."/>
        </authorList>
    </citation>
    <scope>NUCLEOTIDE SEQUENCE [LARGE SCALE GENOMIC DNA]</scope>
    <source>
        <strain evidence="8 9">NBRC12680</strain>
    </source>
</reference>
<keyword evidence="9" id="KW-1185">Reference proteome</keyword>
<sequence>MSTNDAPDLPVPDRPPVTGPAAAVAPGRDAGAADAPERDAGTTDARTAQPDTVRFAALWDRYAARVQAYALRHVDPDTAQEVVSETFLVAWRRLVDVPGEPLPWLLVVARNTVANHRRSHHRARLLAHEVARLELVVPRAVDAPDRVVAERDALLRALARLTAREREAVLLVAWDGLDPSQAAEVARCSPTAFKVRLHRARRRLDAALAADDEPTAPPARTPPTPPTTAATAAPARG</sequence>
<dbReference type="SUPFAM" id="SSF88659">
    <property type="entry name" value="Sigma3 and sigma4 domains of RNA polymerase sigma factors"/>
    <property type="match status" value="1"/>
</dbReference>
<evidence type="ECO:0008006" key="10">
    <source>
        <dbReference type="Google" id="ProtNLM"/>
    </source>
</evidence>
<dbReference type="Gene3D" id="1.10.1740.10">
    <property type="match status" value="1"/>
</dbReference>
<evidence type="ECO:0000256" key="1">
    <source>
        <dbReference type="ARBA" id="ARBA00010641"/>
    </source>
</evidence>
<feature type="compositionally biased region" description="Pro residues" evidence="5">
    <location>
        <begin position="9"/>
        <end position="18"/>
    </location>
</feature>
<dbReference type="InterPro" id="IPR013249">
    <property type="entry name" value="RNA_pol_sigma70_r4_t2"/>
</dbReference>
<dbReference type="InterPro" id="IPR007627">
    <property type="entry name" value="RNA_pol_sigma70_r2"/>
</dbReference>
<evidence type="ECO:0000256" key="5">
    <source>
        <dbReference type="SAM" id="MobiDB-lite"/>
    </source>
</evidence>
<keyword evidence="2" id="KW-0805">Transcription regulation</keyword>
<evidence type="ECO:0000259" key="6">
    <source>
        <dbReference type="Pfam" id="PF04542"/>
    </source>
</evidence>
<dbReference type="Gene3D" id="1.10.10.10">
    <property type="entry name" value="Winged helix-like DNA-binding domain superfamily/Winged helix DNA-binding domain"/>
    <property type="match status" value="1"/>
</dbReference>
<feature type="compositionally biased region" description="Pro residues" evidence="5">
    <location>
        <begin position="215"/>
        <end position="226"/>
    </location>
</feature>
<protein>
    <recommendedName>
        <fullName evidence="10">DNA-directed RNA polymerase sigma-70 factor</fullName>
    </recommendedName>
</protein>
<dbReference type="AlphaFoldDB" id="A0A402DS59"/>